<dbReference type="AlphaFoldDB" id="A0A2Z7C0M3"/>
<dbReference type="Proteomes" id="UP000250235">
    <property type="component" value="Unassembled WGS sequence"/>
</dbReference>
<protein>
    <submittedName>
        <fullName evidence="1">Putative disease resistance protein</fullName>
    </submittedName>
</protein>
<gene>
    <name evidence="1" type="ORF">F511_35811</name>
</gene>
<proteinExistence type="predicted"/>
<sequence>MREFRVTSCWFGKPVVEVERRCFVKLKRCVLSIAYGTSSEGVVSNALRLENQEVVAMLTCCKIPTGALLKETSSNDLATQIQQRRKFSSDANSAATQIQQRRKYSSSRFSDAYFIFSMKLSNPGSRLTPCAAATTTARAMARAQPHAGLCNCCAMAGPPCAGVAHGDAQAAPCMVRPCCARRGSARPCAARYVVAAAAAVRPLSGVFRQPVATCFVF</sequence>
<name>A0A2Z7C0M3_9LAMI</name>
<organism evidence="1 2">
    <name type="scientific">Dorcoceras hygrometricum</name>
    <dbReference type="NCBI Taxonomy" id="472368"/>
    <lineage>
        <taxon>Eukaryota</taxon>
        <taxon>Viridiplantae</taxon>
        <taxon>Streptophyta</taxon>
        <taxon>Embryophyta</taxon>
        <taxon>Tracheophyta</taxon>
        <taxon>Spermatophyta</taxon>
        <taxon>Magnoliopsida</taxon>
        <taxon>eudicotyledons</taxon>
        <taxon>Gunneridae</taxon>
        <taxon>Pentapetalae</taxon>
        <taxon>asterids</taxon>
        <taxon>lamiids</taxon>
        <taxon>Lamiales</taxon>
        <taxon>Gesneriaceae</taxon>
        <taxon>Didymocarpoideae</taxon>
        <taxon>Trichosporeae</taxon>
        <taxon>Loxocarpinae</taxon>
        <taxon>Dorcoceras</taxon>
    </lineage>
</organism>
<accession>A0A2Z7C0M3</accession>
<evidence type="ECO:0000313" key="2">
    <source>
        <dbReference type="Proteomes" id="UP000250235"/>
    </source>
</evidence>
<keyword evidence="2" id="KW-1185">Reference proteome</keyword>
<reference evidence="1 2" key="1">
    <citation type="journal article" date="2015" name="Proc. Natl. Acad. Sci. U.S.A.">
        <title>The resurrection genome of Boea hygrometrica: A blueprint for survival of dehydration.</title>
        <authorList>
            <person name="Xiao L."/>
            <person name="Yang G."/>
            <person name="Zhang L."/>
            <person name="Yang X."/>
            <person name="Zhao S."/>
            <person name="Ji Z."/>
            <person name="Zhou Q."/>
            <person name="Hu M."/>
            <person name="Wang Y."/>
            <person name="Chen M."/>
            <person name="Xu Y."/>
            <person name="Jin H."/>
            <person name="Xiao X."/>
            <person name="Hu G."/>
            <person name="Bao F."/>
            <person name="Hu Y."/>
            <person name="Wan P."/>
            <person name="Li L."/>
            <person name="Deng X."/>
            <person name="Kuang T."/>
            <person name="Xiang C."/>
            <person name="Zhu J.K."/>
            <person name="Oliver M.J."/>
            <person name="He Y."/>
        </authorList>
    </citation>
    <scope>NUCLEOTIDE SEQUENCE [LARGE SCALE GENOMIC DNA]</scope>
    <source>
        <strain evidence="2">cv. XS01</strain>
    </source>
</reference>
<dbReference type="EMBL" id="KV000057">
    <property type="protein sequence ID" value="KZV40426.1"/>
    <property type="molecule type" value="Genomic_DNA"/>
</dbReference>
<evidence type="ECO:0000313" key="1">
    <source>
        <dbReference type="EMBL" id="KZV40426.1"/>
    </source>
</evidence>